<feature type="region of interest" description="Disordered" evidence="11">
    <location>
        <begin position="1048"/>
        <end position="1069"/>
    </location>
</feature>
<dbReference type="Gene3D" id="1.25.40.10">
    <property type="entry name" value="Tetratricopeptide repeat domain"/>
    <property type="match status" value="1"/>
</dbReference>
<evidence type="ECO:0000256" key="10">
    <source>
        <dbReference type="PROSITE-ProRule" id="PRU10141"/>
    </source>
</evidence>
<evidence type="ECO:0000256" key="7">
    <source>
        <dbReference type="ARBA" id="ARBA00023128"/>
    </source>
</evidence>
<dbReference type="PROSITE" id="PS50005">
    <property type="entry name" value="TPR"/>
    <property type="match status" value="1"/>
</dbReference>
<dbReference type="Pfam" id="PF13424">
    <property type="entry name" value="TPR_12"/>
    <property type="match status" value="1"/>
</dbReference>
<dbReference type="SMART" id="SM00220">
    <property type="entry name" value="S_TKc"/>
    <property type="match status" value="1"/>
</dbReference>
<keyword evidence="5" id="KW-0256">Endoplasmic reticulum</keyword>
<evidence type="ECO:0000256" key="11">
    <source>
        <dbReference type="SAM" id="MobiDB-lite"/>
    </source>
</evidence>
<dbReference type="Pfam" id="PF00069">
    <property type="entry name" value="Pkinase"/>
    <property type="match status" value="1"/>
</dbReference>
<feature type="region of interest" description="Disordered" evidence="11">
    <location>
        <begin position="677"/>
        <end position="697"/>
    </location>
</feature>
<dbReference type="InterPro" id="IPR029058">
    <property type="entry name" value="AB_hydrolase_fold"/>
</dbReference>
<keyword evidence="8" id="KW-0472">Membrane</keyword>
<dbReference type="InterPro" id="IPR019734">
    <property type="entry name" value="TPR_rpt"/>
</dbReference>
<proteinExistence type="predicted"/>
<dbReference type="PANTHER" id="PTHR48182">
    <property type="entry name" value="PROTEIN SERAC1"/>
    <property type="match status" value="1"/>
</dbReference>
<name>A0ABR2XUD1_9PEZI</name>
<dbReference type="EMBL" id="JARVKM010000023">
    <property type="protein sequence ID" value="KAK9777175.1"/>
    <property type="molecule type" value="Genomic_DNA"/>
</dbReference>
<feature type="region of interest" description="Disordered" evidence="11">
    <location>
        <begin position="514"/>
        <end position="535"/>
    </location>
</feature>
<comment type="subcellular location">
    <subcellularLocation>
        <location evidence="2">Endoplasmic reticulum</location>
    </subcellularLocation>
    <subcellularLocation>
        <location evidence="3">Membrane</location>
    </subcellularLocation>
    <subcellularLocation>
        <location evidence="1">Mitochondrion</location>
    </subcellularLocation>
</comment>
<dbReference type="InterPro" id="IPR017441">
    <property type="entry name" value="Protein_kinase_ATP_BS"/>
</dbReference>
<feature type="region of interest" description="Disordered" evidence="11">
    <location>
        <begin position="940"/>
        <end position="971"/>
    </location>
</feature>
<evidence type="ECO:0000256" key="3">
    <source>
        <dbReference type="ARBA" id="ARBA00004370"/>
    </source>
</evidence>
<dbReference type="PANTHER" id="PTHR48182:SF2">
    <property type="entry name" value="PROTEIN SERAC1"/>
    <property type="match status" value="1"/>
</dbReference>
<dbReference type="SMART" id="SM00028">
    <property type="entry name" value="TPR"/>
    <property type="match status" value="2"/>
</dbReference>
<gene>
    <name evidence="13" type="ORF">SCAR479_06243</name>
</gene>
<feature type="region of interest" description="Disordered" evidence="11">
    <location>
        <begin position="1129"/>
        <end position="1154"/>
    </location>
</feature>
<dbReference type="InterPro" id="IPR000719">
    <property type="entry name" value="Prot_kinase_dom"/>
</dbReference>
<evidence type="ECO:0000256" key="1">
    <source>
        <dbReference type="ARBA" id="ARBA00004173"/>
    </source>
</evidence>
<dbReference type="SUPFAM" id="SSF56112">
    <property type="entry name" value="Protein kinase-like (PK-like)"/>
    <property type="match status" value="1"/>
</dbReference>
<keyword evidence="14" id="KW-1185">Reference proteome</keyword>
<feature type="region of interest" description="Disordered" evidence="11">
    <location>
        <begin position="1103"/>
        <end position="1122"/>
    </location>
</feature>
<dbReference type="Pfam" id="PF00931">
    <property type="entry name" value="NB-ARC"/>
    <property type="match status" value="1"/>
</dbReference>
<dbReference type="InterPro" id="IPR008271">
    <property type="entry name" value="Ser/Thr_kinase_AS"/>
</dbReference>
<dbReference type="InterPro" id="IPR027417">
    <property type="entry name" value="P-loop_NTPase"/>
</dbReference>
<evidence type="ECO:0000256" key="4">
    <source>
        <dbReference type="ARBA" id="ARBA00022741"/>
    </source>
</evidence>
<organism evidence="13 14">
    <name type="scientific">Seiridium cardinale</name>
    <dbReference type="NCBI Taxonomy" id="138064"/>
    <lineage>
        <taxon>Eukaryota</taxon>
        <taxon>Fungi</taxon>
        <taxon>Dikarya</taxon>
        <taxon>Ascomycota</taxon>
        <taxon>Pezizomycotina</taxon>
        <taxon>Sordariomycetes</taxon>
        <taxon>Xylariomycetidae</taxon>
        <taxon>Amphisphaeriales</taxon>
        <taxon>Sporocadaceae</taxon>
        <taxon>Seiridium</taxon>
    </lineage>
</organism>
<dbReference type="InterPro" id="IPR052374">
    <property type="entry name" value="SERAC1"/>
</dbReference>
<evidence type="ECO:0000256" key="6">
    <source>
        <dbReference type="ARBA" id="ARBA00022840"/>
    </source>
</evidence>
<reference evidence="13 14" key="1">
    <citation type="submission" date="2024-02" db="EMBL/GenBank/DDBJ databases">
        <title>First draft genome assembly of two strains of Seiridium cardinale.</title>
        <authorList>
            <person name="Emiliani G."/>
            <person name="Scali E."/>
        </authorList>
    </citation>
    <scope>NUCLEOTIDE SEQUENCE [LARGE SCALE GENOMIC DNA]</scope>
    <source>
        <strain evidence="13 14">BM-138-000479</strain>
    </source>
</reference>
<dbReference type="CDD" id="cd00180">
    <property type="entry name" value="PKc"/>
    <property type="match status" value="1"/>
</dbReference>
<dbReference type="SUPFAM" id="SSF52540">
    <property type="entry name" value="P-loop containing nucleoside triphosphate hydrolases"/>
    <property type="match status" value="1"/>
</dbReference>
<dbReference type="InterPro" id="IPR011990">
    <property type="entry name" value="TPR-like_helical_dom_sf"/>
</dbReference>
<sequence>MMNQSRQNDITRHLERNPQLRAILFGSNDRPRFGQNELRYFVDGKVTDVLLPFPTDGRGLPARLAADSKENFLKYQKDILCEREDIFDVSGDQEQSTVPHHAVDDGVVAAHYGDHNALGKGGYASVSAVRNRVHNSPAQNQDPFALKCINRPGTAAGPRWDDIDRIAADGQYPDSHQKSFQLERAALEDLQQQPTAEERFQAVRHSHIIKLNATFTDPDAFYLLLSPVALCNLNDLLHFCREGITSSLWTSSYRKLLQSPAKQRQQVEDCLRKSFGCLSAIVLYLHRQAEMRHRDLKPQNILVVYDATSMTTKICLCDFATALEPSKNGGTFETPGKQRVESPHYTSPERVRAHPQSLPDDMYTLGLVFLEIYAALLGEPLDELLMRGHEIGEDHYEDNEECAESDRIPIKGRCIPQRDVHKWLDKITSRANNSQETDLAAVGWIKSLLLRDPAKRFDSVALARKFRNDTHSQGGRFWGHCCSDFYRDTGNLVQTVRADPCIFRRTVTQAVFQTRPGKRESTKDTAWHDKSGTHADNVDDGDSTIAVLQTDKLERRLLLARNSSWPEGDFKVDAWLPVTNISIEENGNNVILEWPHFDSVRYVETGNFHRYYWLGPDPAWPNRRLSICFSSPTDAKDFRTSLNPINQPRSECIHLSDTHYIVPARLEGQTLVDLYRPPNIRNTNREDEEDYESEPDEGPGFASCFISARNQHDIKAGAQAEGIPGSEMHTVYLVRKSLRPLGLTLKEGLRLRISGLESVAYEATGRLNGPPEVETARGIQKRRCVDYDLDIDLGLGTFTSVGDEPKISIINEGGGLGAAGASGILSFMEWLTGWRLRLFCHVPRIQRFRRSKMRVWTGGEKAEELGECILLLWEQKEKGERWITMHPENGVARPRRWIHGRLPKTPVQRSDSAELACDFTISHYRKCVGLDIAYLTRTADGDQKNPTSTGGGDVSPQEIESSTQEGDSPQLVKFRIRFRGADDDHLSISRYTQGFVHCPAGLPQLQASHTIPSCPVSMEGTTMYLATVNCLACAVFVAALLWSHALRSQRRRHPQGQSHEPENTLPRRNNTHALEDQICSPGSHEAARGTWQVKQQQTLELEAGRLENEKEEDQQHKKCEIERYRPEGGIQGFYLGPSRDPRDTGERTADSGVAGAEKLPLVSVTLRLRNLPATVTEQELSSALARVWSEADDSDSAGTRSHILRLSLIRSIEAQGLAHKLTATVCLAQPRPPLDVYLTKVAGFYEGELRLGFAGSDHDITVDNHFYGLTPLYSHANRDIDIVAVTGWHGKAFWSWKPADAGHMWLRDWLGPDLADRKCRARVYTYGYPSQVAASDSDASVRDYGQTLLNYLVTTRSADVKAGHSRPLVFIGNSLGGLVIKQALKDAAQSVKAAEKNIAKSLLGSIMFGVPNLGMHNKSLIPMTEGRPNETFARSLGVGSYYLPMLDEDFFIHFTQKKIPLVAIYETLDSPSVMGPQVFVLVGTGGMGKTQIALKHISLRSDKYSRVLWIRSDTEQNLEESFHGFAVALGLSHHGDYTHRVLRHLESIGQRFLLVYDNLDDATLAQNIGNHHRDLWSTDCSVIITTRNREYLAFQTDHSPVEPLQDPDARMLLGRLLAGGMASSSGKSLTLDAICSSLGNLPLGIQQAAAYMNYSGIDPSKYLNQLKSDPGRTLKYVGEWWPYKLTLLEAWETSLAQVGERTYAREWFLLGCILDKRIPGRTFELPYRQLSRQTSVCDDDLREQIDWLYSAPDFNVWTVSLLRNQLLQLTGLSLVKAHEEEEGISFDFYPLVQEWARLRTTPEENRHHLIQAAILLYYCLNEIAHDVQSEQDKSTAFINQRWLLPHVHSCIEFSRRYLGIDIAEVIPLRCSSAFAMLLIHENKYAAAQSMLEKALLKEPHIQTQELAARRVLALALRRQDKLEAALEIQQAVVQEMELKSAFTSPPLADVLQAQEELSTTYRDLKRYDIAYDIQAEVVGRSETHFGINHLRSLHAQACLATTLSRSRRYAEAAAIEKRILDIYETMYPHRPEIFTKKRNLAMSYYNLDRYDDAAELECDVLNGVRDLYGDDHLETAAAMHNLGATYFELGHMREARSNLSKALEIRRKALGDSHRRTRKTADLFARAEVHGVTYPSPKELTFPQGDSGIG</sequence>
<dbReference type="PROSITE" id="PS50011">
    <property type="entry name" value="PROTEIN_KINASE_DOM"/>
    <property type="match status" value="1"/>
</dbReference>
<evidence type="ECO:0000259" key="12">
    <source>
        <dbReference type="PROSITE" id="PS50011"/>
    </source>
</evidence>
<feature type="compositionally biased region" description="Basic and acidic residues" evidence="11">
    <location>
        <begin position="1139"/>
        <end position="1149"/>
    </location>
</feature>
<dbReference type="InterPro" id="IPR011009">
    <property type="entry name" value="Kinase-like_dom_sf"/>
</dbReference>
<dbReference type="SUPFAM" id="SSF53474">
    <property type="entry name" value="alpha/beta-Hydrolases"/>
    <property type="match status" value="1"/>
</dbReference>
<protein>
    <recommendedName>
        <fullName evidence="12">Protein kinase domain-containing protein</fullName>
    </recommendedName>
</protein>
<accession>A0ABR2XUD1</accession>
<evidence type="ECO:0000256" key="5">
    <source>
        <dbReference type="ARBA" id="ARBA00022824"/>
    </source>
</evidence>
<feature type="domain" description="Protein kinase" evidence="12">
    <location>
        <begin position="112"/>
        <end position="474"/>
    </location>
</feature>
<feature type="compositionally biased region" description="Acidic residues" evidence="11">
    <location>
        <begin position="686"/>
        <end position="697"/>
    </location>
</feature>
<feature type="compositionally biased region" description="Basic and acidic residues" evidence="11">
    <location>
        <begin position="336"/>
        <end position="352"/>
    </location>
</feature>
<keyword evidence="7" id="KW-0496">Mitochondrion</keyword>
<dbReference type="InterPro" id="IPR002182">
    <property type="entry name" value="NB-ARC"/>
</dbReference>
<dbReference type="Gene3D" id="3.40.50.1820">
    <property type="entry name" value="alpha/beta hydrolase"/>
    <property type="match status" value="1"/>
</dbReference>
<feature type="compositionally biased region" description="Basic and acidic residues" evidence="11">
    <location>
        <begin position="517"/>
        <end position="535"/>
    </location>
</feature>
<feature type="repeat" description="TPR" evidence="9">
    <location>
        <begin position="2076"/>
        <end position="2109"/>
    </location>
</feature>
<evidence type="ECO:0000256" key="2">
    <source>
        <dbReference type="ARBA" id="ARBA00004240"/>
    </source>
</evidence>
<evidence type="ECO:0000256" key="8">
    <source>
        <dbReference type="ARBA" id="ARBA00023136"/>
    </source>
</evidence>
<dbReference type="Gene3D" id="3.40.50.300">
    <property type="entry name" value="P-loop containing nucleotide triphosphate hydrolases"/>
    <property type="match status" value="1"/>
</dbReference>
<dbReference type="Gene3D" id="3.30.200.20">
    <property type="entry name" value="Phosphorylase Kinase, domain 1"/>
    <property type="match status" value="1"/>
</dbReference>
<keyword evidence="4 10" id="KW-0547">Nucleotide-binding</keyword>
<dbReference type="PROSITE" id="PS00107">
    <property type="entry name" value="PROTEIN_KINASE_ATP"/>
    <property type="match status" value="1"/>
</dbReference>
<keyword evidence="6 10" id="KW-0067">ATP-binding</keyword>
<evidence type="ECO:0000313" key="14">
    <source>
        <dbReference type="Proteomes" id="UP001465668"/>
    </source>
</evidence>
<dbReference type="Proteomes" id="UP001465668">
    <property type="component" value="Unassembled WGS sequence"/>
</dbReference>
<feature type="region of interest" description="Disordered" evidence="11">
    <location>
        <begin position="328"/>
        <end position="353"/>
    </location>
</feature>
<evidence type="ECO:0000256" key="9">
    <source>
        <dbReference type="PROSITE-ProRule" id="PRU00339"/>
    </source>
</evidence>
<dbReference type="Gene3D" id="1.10.510.10">
    <property type="entry name" value="Transferase(Phosphotransferase) domain 1"/>
    <property type="match status" value="1"/>
</dbReference>
<feature type="compositionally biased region" description="Polar residues" evidence="11">
    <location>
        <begin position="958"/>
        <end position="967"/>
    </location>
</feature>
<dbReference type="PROSITE" id="PS00108">
    <property type="entry name" value="PROTEIN_KINASE_ST"/>
    <property type="match status" value="1"/>
</dbReference>
<feature type="binding site" evidence="10">
    <location>
        <position position="147"/>
    </location>
    <ligand>
        <name>ATP</name>
        <dbReference type="ChEBI" id="CHEBI:30616"/>
    </ligand>
</feature>
<keyword evidence="9" id="KW-0802">TPR repeat</keyword>
<dbReference type="SUPFAM" id="SSF48452">
    <property type="entry name" value="TPR-like"/>
    <property type="match status" value="1"/>
</dbReference>
<comment type="caution">
    <text evidence="13">The sequence shown here is derived from an EMBL/GenBank/DDBJ whole genome shotgun (WGS) entry which is preliminary data.</text>
</comment>
<evidence type="ECO:0000313" key="13">
    <source>
        <dbReference type="EMBL" id="KAK9777175.1"/>
    </source>
</evidence>